<dbReference type="SUPFAM" id="SSF51735">
    <property type="entry name" value="NAD(P)-binding Rossmann-fold domains"/>
    <property type="match status" value="1"/>
</dbReference>
<dbReference type="GO" id="GO:0006564">
    <property type="term" value="P:L-serine biosynthetic process"/>
    <property type="evidence" value="ECO:0007669"/>
    <property type="project" value="UniProtKB-ARBA"/>
</dbReference>
<dbReference type="OrthoDB" id="7437at2157"/>
<proteinExistence type="inferred from homology"/>
<dbReference type="GO" id="GO:0051287">
    <property type="term" value="F:NAD binding"/>
    <property type="evidence" value="ECO:0007669"/>
    <property type="project" value="InterPro"/>
</dbReference>
<dbReference type="InterPro" id="IPR050857">
    <property type="entry name" value="D-2-hydroxyacid_DH"/>
</dbReference>
<dbReference type="AlphaFoldDB" id="A0A6N0NRE9"/>
<evidence type="ECO:0000256" key="5">
    <source>
        <dbReference type="RuleBase" id="RU003719"/>
    </source>
</evidence>
<keyword evidence="4" id="KW-0520">NAD</keyword>
<dbReference type="EMBL" id="CP049074">
    <property type="protein sequence ID" value="QKQ99325.1"/>
    <property type="molecule type" value="Genomic_DNA"/>
</dbReference>
<evidence type="ECO:0000313" key="8">
    <source>
        <dbReference type="Proteomes" id="UP000509301"/>
    </source>
</evidence>
<dbReference type="Pfam" id="PF00389">
    <property type="entry name" value="2-Hacid_dh"/>
    <property type="match status" value="1"/>
</dbReference>
<evidence type="ECO:0000256" key="1">
    <source>
        <dbReference type="ARBA" id="ARBA00005854"/>
    </source>
</evidence>
<protein>
    <submittedName>
        <fullName evidence="7">3-phosphoglycerate dehydrogenase</fullName>
    </submittedName>
</protein>
<dbReference type="InterPro" id="IPR006140">
    <property type="entry name" value="D-isomer_DH_NAD-bd"/>
</dbReference>
<accession>A0A6N0NRE9</accession>
<dbReference type="InterPro" id="IPR029752">
    <property type="entry name" value="D-isomer_DH_CS1"/>
</dbReference>
<keyword evidence="3 5" id="KW-0560">Oxidoreductase</keyword>
<sequence>MEKNVINISLSRENLAILITDPVDEYMIKALRSKGIKVNYRPDIEREELLKTIEDYNVLVVRSRTKVDKEIIERGKSLRVIARAGIGVDNIDVDEAERRNIKVVYAPGASTESAAELTIGLMIAGARNMFTSMSLAKSGIYKKTEGVELHGKTIGIIGFGRIGYKVGLIAKAMGMNVIAYDVVDVSAKAAEIGGKAVTLDELVSASDVISIHVTVGKDAKPILTAREFEKMKNGVIIVNTSRAVAVDGKALLKYIKEGKVRSYATDVFWHEPPKEEWEVELLRHERVTVTAHIGAQTKEAQYRVAVMTTENLLKTLQDLGVKL</sequence>
<dbReference type="InterPro" id="IPR036291">
    <property type="entry name" value="NAD(P)-bd_dom_sf"/>
</dbReference>
<evidence type="ECO:0000313" key="7">
    <source>
        <dbReference type="EMBL" id="QKQ99325.1"/>
    </source>
</evidence>
<dbReference type="RefSeq" id="WP_174629123.1">
    <property type="nucleotide sequence ID" value="NZ_CP049074.1"/>
</dbReference>
<evidence type="ECO:0000259" key="6">
    <source>
        <dbReference type="SMART" id="SM00997"/>
    </source>
</evidence>
<dbReference type="GO" id="GO:0047545">
    <property type="term" value="F:(S)-2-hydroxyglutarate dehydrogenase activity"/>
    <property type="evidence" value="ECO:0007669"/>
    <property type="project" value="UniProtKB-ARBA"/>
</dbReference>
<dbReference type="SUPFAM" id="SSF52283">
    <property type="entry name" value="Formate/glycerate dehydrogenase catalytic domain-like"/>
    <property type="match status" value="1"/>
</dbReference>
<dbReference type="Gene3D" id="3.40.50.720">
    <property type="entry name" value="NAD(P)-binding Rossmann-like Domain"/>
    <property type="match status" value="2"/>
</dbReference>
<dbReference type="PROSITE" id="PS00065">
    <property type="entry name" value="D_2_HYDROXYACID_DH_1"/>
    <property type="match status" value="1"/>
</dbReference>
<keyword evidence="8" id="KW-1185">Reference proteome</keyword>
<dbReference type="SMART" id="SM00997">
    <property type="entry name" value="AdoHcyase_NAD"/>
    <property type="match status" value="1"/>
</dbReference>
<evidence type="ECO:0000256" key="3">
    <source>
        <dbReference type="ARBA" id="ARBA00023002"/>
    </source>
</evidence>
<dbReference type="InterPro" id="IPR006139">
    <property type="entry name" value="D-isomer_2_OHA_DH_cat_dom"/>
</dbReference>
<feature type="domain" description="S-adenosyl-L-homocysteine hydrolase NAD binding" evidence="6">
    <location>
        <begin position="128"/>
        <end position="298"/>
    </location>
</feature>
<dbReference type="FunFam" id="3.40.50.720:FF:000041">
    <property type="entry name" value="D-3-phosphoglycerate dehydrogenase"/>
    <property type="match status" value="1"/>
</dbReference>
<dbReference type="PANTHER" id="PTHR42789:SF1">
    <property type="entry name" value="D-ISOMER SPECIFIC 2-HYDROXYACID DEHYDROGENASE FAMILY PROTEIN (AFU_ORTHOLOGUE AFUA_6G10090)"/>
    <property type="match status" value="1"/>
</dbReference>
<dbReference type="Proteomes" id="UP000509301">
    <property type="component" value="Chromosome"/>
</dbReference>
<name>A0A6N0NRE9_9CREN</name>
<reference evidence="7 8" key="1">
    <citation type="submission" date="2020-02" db="EMBL/GenBank/DDBJ databases">
        <title>Comparative genome analysis reveals the metabolism and evolution of the thermophilic archaeal genus Metallosphaera.</title>
        <authorList>
            <person name="Jiang C."/>
        </authorList>
    </citation>
    <scope>NUCLEOTIDE SEQUENCE [LARGE SCALE GENOMIC DNA]</scope>
    <source>
        <strain evidence="7 8">Ric-A</strain>
    </source>
</reference>
<organism evidence="7 8">
    <name type="scientific">Metallosphaera tengchongensis</name>
    <dbReference type="NCBI Taxonomy" id="1532350"/>
    <lineage>
        <taxon>Archaea</taxon>
        <taxon>Thermoproteota</taxon>
        <taxon>Thermoprotei</taxon>
        <taxon>Sulfolobales</taxon>
        <taxon>Sulfolobaceae</taxon>
        <taxon>Metallosphaera</taxon>
    </lineage>
</organism>
<dbReference type="GeneID" id="55640679"/>
<gene>
    <name evidence="7" type="ORF">GWK48_01990</name>
</gene>
<dbReference type="Pfam" id="PF02826">
    <property type="entry name" value="2-Hacid_dh_C"/>
    <property type="match status" value="1"/>
</dbReference>
<comment type="similarity">
    <text evidence="1 5">Belongs to the D-isomer specific 2-hydroxyacid dehydrogenase family.</text>
</comment>
<evidence type="ECO:0000256" key="4">
    <source>
        <dbReference type="ARBA" id="ARBA00023027"/>
    </source>
</evidence>
<dbReference type="InterPro" id="IPR015878">
    <property type="entry name" value="Ado_hCys_hydrolase_NAD-bd"/>
</dbReference>
<evidence type="ECO:0000256" key="2">
    <source>
        <dbReference type="ARBA" id="ARBA00022605"/>
    </source>
</evidence>
<keyword evidence="2" id="KW-0028">Amino-acid biosynthesis</keyword>
<dbReference type="GO" id="GO:0004617">
    <property type="term" value="F:phosphoglycerate dehydrogenase activity"/>
    <property type="evidence" value="ECO:0007669"/>
    <property type="project" value="UniProtKB-ARBA"/>
</dbReference>
<dbReference type="KEGG" id="mten:GWK48_01990"/>
<dbReference type="PANTHER" id="PTHR42789">
    <property type="entry name" value="D-ISOMER SPECIFIC 2-HYDROXYACID DEHYDROGENASE FAMILY PROTEIN (AFU_ORTHOLOGUE AFUA_6G10090)"/>
    <property type="match status" value="1"/>
</dbReference>